<sequence>MSKYFTLLYIFIFLLSAFPLVGGAQNGSTSVYGSVKDEFGEPLPQLVVKVLHPKDSTLVKGATSSMQGRFRVAGLPFGSYIVQFSYVGYKTLTENVRLTPDAPSANMGQVEMQPTDILLSEAVIIGKAPEVVVKEDTLEFNADSYKPQASAVVEDLIKNMPGVEVDESGQITVNGKQITKILVDGEEFFSDDPKVASKNLPASMVDKLQVIDRQSDEARFSGVDDGEDETVINLTVKKGMKNGWFGNFQAGGGTDGRFEANLMANRFIDKNQFSIIASANNVNNMGAGDYGATMFSGSSRRARSSGNNNSGINTSSVAGFNFNINQNEKFKAGGDIKYAFSHLDLYERSDRQDFLAIDSTSYDNSIKDNLNKSHNVEMNFRFDWTPDEFTRVEFHPRFKYNHSDMASSSASLSYGLNTVDPMAVADTITVGSLDSYSRGDGVDISGRLRMSRLFRSKQGRRISFSLNYGYNDSREDGYSYNRTEYFKTETIEQLDLKDDNHSWGGNVGIRASYIEPINKHTSWSLTYDYRISFTYADKLSYNIAPDGTIGSINEDYSNSFRNTFQRHKVSTAISGKYDKMRYNVGMDFEPSKSESRNLIDAARDVKGKMQYNFSPFLRYRYKMSETRSLRIDYNGRTQQPSVSQLQPSQSISDPLRRTEGNPNLKASYDNSLRLRYNNYDSKTQRAVMTVLNASYVINGIINTTEYTDEGIQITRPVNESGDWNVSAMNLLNMPFKNRKFAFNTFTRLSYQNQIGFLNNEKNISKTLGITERLGFTFRSDYIDLGLRANGKYSRTKNTMQSSNDQNVFDYGGTFNTTLYIPGDLTLTSDVTYTATAGYSEGYDKQYWVWNAQLSWQFLKNKQASLIVRAYDLLNQNNNIRRTVTGTY</sequence>
<dbReference type="Proteomes" id="UP000823636">
    <property type="component" value="Unassembled WGS sequence"/>
</dbReference>
<dbReference type="AlphaFoldDB" id="A0A9D9E4T0"/>
<dbReference type="Gene3D" id="2.60.40.1120">
    <property type="entry name" value="Carboxypeptidase-like, regulatory domain"/>
    <property type="match status" value="1"/>
</dbReference>
<reference evidence="3" key="1">
    <citation type="submission" date="2020-10" db="EMBL/GenBank/DDBJ databases">
        <authorList>
            <person name="Gilroy R."/>
        </authorList>
    </citation>
    <scope>NUCLEOTIDE SEQUENCE</scope>
    <source>
        <strain evidence="3">G3-4614</strain>
    </source>
</reference>
<comment type="caution">
    <text evidence="3">The sequence shown here is derived from an EMBL/GenBank/DDBJ whole genome shotgun (WGS) entry which is preliminary data.</text>
</comment>
<name>A0A9D9E4T0_9BACT</name>
<evidence type="ECO:0000259" key="2">
    <source>
        <dbReference type="Pfam" id="PF14905"/>
    </source>
</evidence>
<evidence type="ECO:0000256" key="1">
    <source>
        <dbReference type="SAM" id="MobiDB-lite"/>
    </source>
</evidence>
<keyword evidence="3" id="KW-0675">Receptor</keyword>
<dbReference type="InterPro" id="IPR008969">
    <property type="entry name" value="CarboxyPept-like_regulatory"/>
</dbReference>
<organism evidence="3 4">
    <name type="scientific">Candidatus Caccoplasma merdipullorum</name>
    <dbReference type="NCBI Taxonomy" id="2840718"/>
    <lineage>
        <taxon>Bacteria</taxon>
        <taxon>Pseudomonadati</taxon>
        <taxon>Bacteroidota</taxon>
        <taxon>Bacteroidia</taxon>
        <taxon>Bacteroidales</taxon>
        <taxon>Bacteroidaceae</taxon>
        <taxon>Bacteroidaceae incertae sedis</taxon>
        <taxon>Candidatus Caccoplasma</taxon>
    </lineage>
</organism>
<dbReference type="SUPFAM" id="SSF56935">
    <property type="entry name" value="Porins"/>
    <property type="match status" value="1"/>
</dbReference>
<dbReference type="Pfam" id="PF13620">
    <property type="entry name" value="CarboxypepD_reg"/>
    <property type="match status" value="1"/>
</dbReference>
<dbReference type="EMBL" id="JADIMW010000050">
    <property type="protein sequence ID" value="MBO8438166.1"/>
    <property type="molecule type" value="Genomic_DNA"/>
</dbReference>
<evidence type="ECO:0000313" key="4">
    <source>
        <dbReference type="Proteomes" id="UP000823636"/>
    </source>
</evidence>
<accession>A0A9D9E4T0</accession>
<reference evidence="3" key="2">
    <citation type="journal article" date="2021" name="PeerJ">
        <title>Extensive microbial diversity within the chicken gut microbiome revealed by metagenomics and culture.</title>
        <authorList>
            <person name="Gilroy R."/>
            <person name="Ravi A."/>
            <person name="Getino M."/>
            <person name="Pursley I."/>
            <person name="Horton D.L."/>
            <person name="Alikhan N.F."/>
            <person name="Baker D."/>
            <person name="Gharbi K."/>
            <person name="Hall N."/>
            <person name="Watson M."/>
            <person name="Adriaenssens E.M."/>
            <person name="Foster-Nyarko E."/>
            <person name="Jarju S."/>
            <person name="Secka A."/>
            <person name="Antonio M."/>
            <person name="Oren A."/>
            <person name="Chaudhuri R.R."/>
            <person name="La Ragione R."/>
            <person name="Hildebrand F."/>
            <person name="Pallen M.J."/>
        </authorList>
    </citation>
    <scope>NUCLEOTIDE SEQUENCE</scope>
    <source>
        <strain evidence="3">G3-4614</strain>
    </source>
</reference>
<gene>
    <name evidence="3" type="ORF">IAC54_04620</name>
</gene>
<feature type="compositionally biased region" description="Low complexity" evidence="1">
    <location>
        <begin position="638"/>
        <end position="652"/>
    </location>
</feature>
<dbReference type="InterPro" id="IPR041700">
    <property type="entry name" value="OMP_b-brl_3"/>
</dbReference>
<dbReference type="Pfam" id="PF14905">
    <property type="entry name" value="OMP_b-brl_3"/>
    <property type="match status" value="1"/>
</dbReference>
<protein>
    <submittedName>
        <fullName evidence="3">TonB-dependent receptor</fullName>
    </submittedName>
</protein>
<proteinExistence type="predicted"/>
<feature type="region of interest" description="Disordered" evidence="1">
    <location>
        <begin position="635"/>
        <end position="664"/>
    </location>
</feature>
<feature type="domain" description="Outer membrane protein beta-barrel" evidence="2">
    <location>
        <begin position="457"/>
        <end position="884"/>
    </location>
</feature>
<feature type="non-terminal residue" evidence="3">
    <location>
        <position position="887"/>
    </location>
</feature>
<dbReference type="SUPFAM" id="SSF49464">
    <property type="entry name" value="Carboxypeptidase regulatory domain-like"/>
    <property type="match status" value="1"/>
</dbReference>
<evidence type="ECO:0000313" key="3">
    <source>
        <dbReference type="EMBL" id="MBO8438166.1"/>
    </source>
</evidence>